<dbReference type="PROSITE" id="PS51029">
    <property type="entry name" value="MADF"/>
    <property type="match status" value="8"/>
</dbReference>
<dbReference type="GO" id="GO:0005667">
    <property type="term" value="C:transcription regulator complex"/>
    <property type="evidence" value="ECO:0007669"/>
    <property type="project" value="TreeGrafter"/>
</dbReference>
<feature type="compositionally biased region" description="Basic residues" evidence="1">
    <location>
        <begin position="77"/>
        <end position="92"/>
    </location>
</feature>
<sequence>MANSANEVHIKEEIDISNDECNQSNCAGILQNNCLDVKLEVLSANGDSELEVLRVESPKISSREMRLNARKAMEPVRRKRAKKAKPKPKPKPKALANKDDTITIEEIVGCRNRNQFCYICGLFTPPNNARNLTKNLLTAFEEYFAVTYKPNEGYIPDVACDYCYRGLMGWKNKSERHKIKYIKPVTWLHQTEHMLDKCYFCLTKTTGFRYSTRDKISYANTAGVVKARLRCDEDNAASPNKRPRKEQTQENAGIGEKVKNANDTARGEASKEISMNRAQLACPVDDAETPSTTSGSTSESDCRVRWKSLRDRYLRECKMKMEEAVDSGSETTEWQWRFFKSLEFLHDHLMPKEKTSNISKKRQHADKLKAESDSELSNSEEYIIDSNEAKVDKLLIKEVRNHKILYVQRHLEFKNDAKRAQAWQSISKSVGFPVSYCQTRWKCLRYRFVKEYRKICHSMDSSSNQILGSQWPFYESMSFLCDHVVPRRKLSYISSLQQAPTVIYELSDDETEPTNVEVLHSEDSLNGTDTLSDLLIEEVKKHEVLYSRNNPYHKNKVKRAEAWVAISSCVGMTELDCQTRWRSMRDRYVRECKKIRNNEITESQWHLFNNMSFLCDQLGPKRKSSSIKKSLQNSVDKFDDAEPNTELLSSQVSEIDNEEPESQTHLLIEEVRKHQCLYVKKHPDYKNKVIRADAWASISKCVGMTESECQTRWKSMRDHYVREYKKIHASQITESQYHSFDSMSFLDDQVAVKKIKSRSISEGSDIYNEELEPQSDILLIEEVKKHEFLYVRKHPDHCNRVKRAKAWISISKCVGLTESECSTRWKSMRDRYVREYNKIRFNEISESQWYLFDSMSFISDQVVCKRKSSSFIQQLQDNSVDGTDDDESNTEISKVSEMYNEEPESHSDILLIKEVKKHKLLYVRKHPQYGNKVKRAMAWVSISKSVGMEVSECQTRWKTMRDHFVRDYNKIRGNEITESQWYLFDSMRFLCDQVTPRAIISRSISEGSEIYNEEPEPQSDILLIKEVKKHKLLYIKKHPDHCNSVKRAEAWVSISKGVGMKECYCNRRWKTLRDRYVRNYKKILNNEITECQWNLFHSMSFLCDQVEYRIKSSSFIQESQDNTVDEFDDSEPNAEILISKVSEMYDEDPESQSDILLIEEVKKHELLYARKHGEYCNKVKRAMAWVSISKCVGIPESDCYTRWKSLRDRYVRDYKKICANEITESQWNLFDRLSFLCDHVAPKWILSRPPKKQEALHNFNVKFDEAEPITEDGAEPNTEGSEMYNEESEPMVEVLIEEVKKNKLIYAKDHPDNKNRSKREQAWQTISRSCGLPVHVCKARWKSLRDYYAKEFHQIQDALKEGYQALESGWYLFKTMDFLRGHATRRKKKEPAPTPANKEFDNDDELNVEMLITEDSVVDYDAAVAQSPPIYEYIEEQTQRQTPKHESHPNTNWYRKRSSSYNDVLDEFPDEMSATAEKRLCIEAKEAPNDNENTHEGFFLMIRELFKKMLEEDVDDSKIYFLNYLHAKIKKKCS</sequence>
<feature type="region of interest" description="Disordered" evidence="1">
    <location>
        <begin position="233"/>
        <end position="300"/>
    </location>
</feature>
<evidence type="ECO:0000259" key="2">
    <source>
        <dbReference type="PROSITE" id="PS51029"/>
    </source>
</evidence>
<name>A0A1I8PE73_STOCA</name>
<feature type="domain" description="MADF" evidence="2">
    <location>
        <begin position="1156"/>
        <end position="1241"/>
    </location>
</feature>
<evidence type="ECO:0000256" key="1">
    <source>
        <dbReference type="SAM" id="MobiDB-lite"/>
    </source>
</evidence>
<feature type="domain" description="MADF" evidence="2">
    <location>
        <begin position="910"/>
        <end position="995"/>
    </location>
</feature>
<feature type="compositionally biased region" description="Basic and acidic residues" evidence="1">
    <location>
        <begin position="256"/>
        <end position="271"/>
    </location>
</feature>
<dbReference type="PANTHER" id="PTHR12243">
    <property type="entry name" value="MADF DOMAIN TRANSCRIPTION FACTOR"/>
    <property type="match status" value="1"/>
</dbReference>
<dbReference type="STRING" id="35570.A0A1I8PE73"/>
<feature type="domain" description="MADF" evidence="2">
    <location>
        <begin position="394"/>
        <end position="485"/>
    </location>
</feature>
<feature type="region of interest" description="Disordered" evidence="1">
    <location>
        <begin position="1437"/>
        <end position="1456"/>
    </location>
</feature>
<dbReference type="SMART" id="SM00595">
    <property type="entry name" value="MADF"/>
    <property type="match status" value="9"/>
</dbReference>
<gene>
    <name evidence="3" type="primary">106090091</name>
</gene>
<evidence type="ECO:0000313" key="4">
    <source>
        <dbReference type="Proteomes" id="UP000095300"/>
    </source>
</evidence>
<dbReference type="PANTHER" id="PTHR12243:SF67">
    <property type="entry name" value="COREPRESSOR OF PANGOLIN, ISOFORM A-RELATED"/>
    <property type="match status" value="1"/>
</dbReference>
<accession>A0A1I8PE73</accession>
<dbReference type="KEGG" id="scac:106090091"/>
<dbReference type="VEuPathDB" id="VectorBase:SCAU007287"/>
<feature type="compositionally biased region" description="Low complexity" evidence="1">
    <location>
        <begin position="289"/>
        <end position="299"/>
    </location>
</feature>
<keyword evidence="4" id="KW-1185">Reference proteome</keyword>
<feature type="domain" description="MADF" evidence="2">
    <location>
        <begin position="778"/>
        <end position="863"/>
    </location>
</feature>
<dbReference type="GO" id="GO:0006357">
    <property type="term" value="P:regulation of transcription by RNA polymerase II"/>
    <property type="evidence" value="ECO:0007669"/>
    <property type="project" value="TreeGrafter"/>
</dbReference>
<dbReference type="InterPro" id="IPR039353">
    <property type="entry name" value="TF_Adf1"/>
</dbReference>
<dbReference type="OrthoDB" id="6081971at2759"/>
<dbReference type="GO" id="GO:0005634">
    <property type="term" value="C:nucleus"/>
    <property type="evidence" value="ECO:0007669"/>
    <property type="project" value="TreeGrafter"/>
</dbReference>
<dbReference type="Pfam" id="PF10545">
    <property type="entry name" value="MADF_DNA_bdg"/>
    <property type="match status" value="9"/>
</dbReference>
<feature type="domain" description="MADF" evidence="2">
    <location>
        <begin position="1294"/>
        <end position="1384"/>
    </location>
</feature>
<dbReference type="Proteomes" id="UP000095300">
    <property type="component" value="Unassembled WGS sequence"/>
</dbReference>
<feature type="domain" description="MADF" evidence="2">
    <location>
        <begin position="1022"/>
        <end position="1107"/>
    </location>
</feature>
<dbReference type="EnsemblMetazoa" id="SCAU007287-RC">
    <property type="protein sequence ID" value="SCAU007287-PC"/>
    <property type="gene ID" value="SCAU007287"/>
</dbReference>
<protein>
    <recommendedName>
        <fullName evidence="2">MADF domain-containing protein</fullName>
    </recommendedName>
</protein>
<feature type="domain" description="MADF" evidence="2">
    <location>
        <begin position="534"/>
        <end position="619"/>
    </location>
</feature>
<reference evidence="3" key="1">
    <citation type="submission" date="2020-05" db="UniProtKB">
        <authorList>
            <consortium name="EnsemblMetazoa"/>
        </authorList>
    </citation>
    <scope>IDENTIFICATION</scope>
    <source>
        <strain evidence="3">USDA</strain>
    </source>
</reference>
<dbReference type="InterPro" id="IPR006578">
    <property type="entry name" value="MADF-dom"/>
</dbReference>
<feature type="region of interest" description="Disordered" evidence="1">
    <location>
        <begin position="72"/>
        <end position="96"/>
    </location>
</feature>
<organism evidence="3 4">
    <name type="scientific">Stomoxys calcitrans</name>
    <name type="common">Stable fly</name>
    <name type="synonym">Conops calcitrans</name>
    <dbReference type="NCBI Taxonomy" id="35570"/>
    <lineage>
        <taxon>Eukaryota</taxon>
        <taxon>Metazoa</taxon>
        <taxon>Ecdysozoa</taxon>
        <taxon>Arthropoda</taxon>
        <taxon>Hexapoda</taxon>
        <taxon>Insecta</taxon>
        <taxon>Pterygota</taxon>
        <taxon>Neoptera</taxon>
        <taxon>Endopterygota</taxon>
        <taxon>Diptera</taxon>
        <taxon>Brachycera</taxon>
        <taxon>Muscomorpha</taxon>
        <taxon>Muscoidea</taxon>
        <taxon>Muscidae</taxon>
        <taxon>Stomoxys</taxon>
    </lineage>
</organism>
<evidence type="ECO:0000313" key="3">
    <source>
        <dbReference type="EnsemblMetazoa" id="SCAU007287-PC"/>
    </source>
</evidence>
<feature type="domain" description="MADF" evidence="2">
    <location>
        <begin position="666"/>
        <end position="751"/>
    </location>
</feature>
<proteinExistence type="predicted"/>